<dbReference type="RefSeq" id="XP_018000197.1">
    <property type="nucleotide sequence ID" value="XM_018148061.1"/>
</dbReference>
<proteinExistence type="predicted"/>
<dbReference type="STRING" id="1664694.A0A0N1H9G6"/>
<dbReference type="GeneID" id="28739941"/>
<accession>A0A0N1H9G6</accession>
<dbReference type="Pfam" id="PF00561">
    <property type="entry name" value="Abhydrolase_1"/>
    <property type="match status" value="1"/>
</dbReference>
<dbReference type="InterPro" id="IPR000639">
    <property type="entry name" value="Epox_hydrolase-like"/>
</dbReference>
<sequence>MGDSDPMSPPQVFHRQAYLSKADPELRLFYMECSPPTKQRKGTILLIHGFPESSYQFRHVLVPFAEAGYHVIAPDYKGHGFSSKPFGDYNYTKKQLAAELFELLAKHIGVKEKVHVVGHDIGGTIAHAYAAQFPENTADVIWGECPLPGSTLFDKIKHTETLWHFDFQSHKPELSAALVAGKEKMYLKHFYDRLTQNASVFSEDVLDFYTTRYSMPDALRCAFLSYRAFTQDGKDNLDWLNQNGKSKVRSMIMSGDHSFIAAEAEGMAREMYETVHHATVEDSGHFLAEENPTDFVRKVLQFVQAKSP</sequence>
<dbReference type="Proteomes" id="UP000038010">
    <property type="component" value="Unassembled WGS sequence"/>
</dbReference>
<dbReference type="PANTHER" id="PTHR43798">
    <property type="entry name" value="MONOACYLGLYCEROL LIPASE"/>
    <property type="match status" value="1"/>
</dbReference>
<protein>
    <submittedName>
        <fullName evidence="2">Soluble epoxide hydrolase</fullName>
    </submittedName>
</protein>
<dbReference type="SUPFAM" id="SSF53474">
    <property type="entry name" value="alpha/beta-Hydrolases"/>
    <property type="match status" value="1"/>
</dbReference>
<dbReference type="GO" id="GO:0016020">
    <property type="term" value="C:membrane"/>
    <property type="evidence" value="ECO:0007669"/>
    <property type="project" value="TreeGrafter"/>
</dbReference>
<feature type="domain" description="AB hydrolase-1" evidence="1">
    <location>
        <begin position="43"/>
        <end position="292"/>
    </location>
</feature>
<evidence type="ECO:0000313" key="2">
    <source>
        <dbReference type="EMBL" id="KPI40234.1"/>
    </source>
</evidence>
<dbReference type="PANTHER" id="PTHR43798:SF33">
    <property type="entry name" value="HYDROLASE, PUTATIVE (AFU_ORTHOLOGUE AFUA_2G14860)-RELATED"/>
    <property type="match status" value="1"/>
</dbReference>
<dbReference type="VEuPathDB" id="FungiDB:AB675_7674"/>
<dbReference type="InterPro" id="IPR000073">
    <property type="entry name" value="AB_hydrolase_1"/>
</dbReference>
<keyword evidence="2" id="KW-0378">Hydrolase</keyword>
<reference evidence="2 3" key="1">
    <citation type="submission" date="2015-06" db="EMBL/GenBank/DDBJ databases">
        <title>Draft genome of the ant-associated black yeast Phialophora attae CBS 131958.</title>
        <authorList>
            <person name="Moreno L.F."/>
            <person name="Stielow B.J."/>
            <person name="de Hoog S."/>
            <person name="Vicente V.A."/>
            <person name="Weiss V.A."/>
            <person name="de Vries M."/>
            <person name="Cruz L.M."/>
            <person name="Souza E.M."/>
        </authorList>
    </citation>
    <scope>NUCLEOTIDE SEQUENCE [LARGE SCALE GENOMIC DNA]</scope>
    <source>
        <strain evidence="2 3">CBS 131958</strain>
    </source>
</reference>
<evidence type="ECO:0000259" key="1">
    <source>
        <dbReference type="Pfam" id="PF00561"/>
    </source>
</evidence>
<dbReference type="EMBL" id="LFJN01000012">
    <property type="protein sequence ID" value="KPI40234.1"/>
    <property type="molecule type" value="Genomic_DNA"/>
</dbReference>
<dbReference type="AlphaFoldDB" id="A0A0N1H9G6"/>
<comment type="caution">
    <text evidence="2">The sequence shown here is derived from an EMBL/GenBank/DDBJ whole genome shotgun (WGS) entry which is preliminary data.</text>
</comment>
<gene>
    <name evidence="2" type="ORF">AB675_7674</name>
</gene>
<dbReference type="InterPro" id="IPR029058">
    <property type="entry name" value="AB_hydrolase_fold"/>
</dbReference>
<dbReference type="GO" id="GO:0047372">
    <property type="term" value="F:monoacylglycerol lipase activity"/>
    <property type="evidence" value="ECO:0007669"/>
    <property type="project" value="TreeGrafter"/>
</dbReference>
<dbReference type="OrthoDB" id="284184at2759"/>
<evidence type="ECO:0000313" key="3">
    <source>
        <dbReference type="Proteomes" id="UP000038010"/>
    </source>
</evidence>
<organism evidence="2 3">
    <name type="scientific">Cyphellophora attinorum</name>
    <dbReference type="NCBI Taxonomy" id="1664694"/>
    <lineage>
        <taxon>Eukaryota</taxon>
        <taxon>Fungi</taxon>
        <taxon>Dikarya</taxon>
        <taxon>Ascomycota</taxon>
        <taxon>Pezizomycotina</taxon>
        <taxon>Eurotiomycetes</taxon>
        <taxon>Chaetothyriomycetidae</taxon>
        <taxon>Chaetothyriales</taxon>
        <taxon>Cyphellophoraceae</taxon>
        <taxon>Cyphellophora</taxon>
    </lineage>
</organism>
<name>A0A0N1H9G6_9EURO</name>
<dbReference type="PRINTS" id="PR00111">
    <property type="entry name" value="ABHYDROLASE"/>
</dbReference>
<dbReference type="PRINTS" id="PR00412">
    <property type="entry name" value="EPOXHYDRLASE"/>
</dbReference>
<dbReference type="GO" id="GO:0046464">
    <property type="term" value="P:acylglycerol catabolic process"/>
    <property type="evidence" value="ECO:0007669"/>
    <property type="project" value="TreeGrafter"/>
</dbReference>
<keyword evidence="3" id="KW-1185">Reference proteome</keyword>
<dbReference type="Gene3D" id="3.40.50.1820">
    <property type="entry name" value="alpha/beta hydrolase"/>
    <property type="match status" value="1"/>
</dbReference>
<dbReference type="InterPro" id="IPR050266">
    <property type="entry name" value="AB_hydrolase_sf"/>
</dbReference>